<evidence type="ECO:0000313" key="4">
    <source>
        <dbReference type="EMBL" id="KAH7518156.1"/>
    </source>
</evidence>
<evidence type="ECO:0000256" key="1">
    <source>
        <dbReference type="ARBA" id="ARBA00022679"/>
    </source>
</evidence>
<dbReference type="AlphaFoldDB" id="A0A978UTF6"/>
<sequence length="520" mass="59830">MESKKMEEEEEEEKAEFEESEIEYVSYGGEHHLPLIMRLVDQELSEPYSIFTYPLLRLSMAPALLSLGELHGFLDVHFESVLRFYNVENEPVLKLKMKLVTSCLFDFPHMRVTLEAEVTNKGALALYGRLGFMRAKRLYRYYLNGVDAFRSKNGSTLSFIKMRGRSGILIIYHLKMLRVTLNLVSERQEDIKKKIRKDLTSMSLDDLPNEMLSAIAKCLGYCDVLSFRLVCKRFLRASNSATAEIESTREPLFLLYPGFECYMISKTGLWYPWPIPQLHGLVGAKCLASSMGWLLVFQAVTGSMFFIQPFCNYDSTVRIPKFPHTRVSRHCCAAFSSPPLSGDCIVVVVNRLILDDNFLDLQVVRHGCAYWTGYRIQCPRTYLVNIKGSAYHDGIFYFFSPNGRGIRLCPKNLVIQKFDLLSNVDLAAQHPPFPPFPIFELRKNYVRFVGLKKRLGLEENNRDCSIVSCGTVMTSLDNHNKLVVIFNEDITHRSARYRSTALYQGVWIHPRYHTPRAAHR</sequence>
<dbReference type="GO" id="GO:0031417">
    <property type="term" value="C:NatC complex"/>
    <property type="evidence" value="ECO:0007669"/>
    <property type="project" value="TreeGrafter"/>
</dbReference>
<proteinExistence type="predicted"/>
<name>A0A978UTF6_ZIZJJ</name>
<dbReference type="InterPro" id="IPR044542">
    <property type="entry name" value="NAA30-like"/>
</dbReference>
<dbReference type="InterPro" id="IPR001810">
    <property type="entry name" value="F-box_dom"/>
</dbReference>
<dbReference type="CDD" id="cd09917">
    <property type="entry name" value="F-box_SF"/>
    <property type="match status" value="1"/>
</dbReference>
<keyword evidence="1" id="KW-0808">Transferase</keyword>
<dbReference type="InterPro" id="IPR016181">
    <property type="entry name" value="Acyl_CoA_acyltransferase"/>
</dbReference>
<protein>
    <recommendedName>
        <fullName evidence="3">F-box domain-containing protein</fullName>
    </recommendedName>
</protein>
<gene>
    <name evidence="4" type="ORF">FEM48_Zijuj09G0141800</name>
</gene>
<keyword evidence="2" id="KW-0012">Acyltransferase</keyword>
<dbReference type="Gene3D" id="1.20.1280.50">
    <property type="match status" value="1"/>
</dbReference>
<dbReference type="SMART" id="SM00256">
    <property type="entry name" value="FBOX"/>
    <property type="match status" value="1"/>
</dbReference>
<dbReference type="Pfam" id="PF00646">
    <property type="entry name" value="F-box"/>
    <property type="match status" value="1"/>
</dbReference>
<reference evidence="4" key="1">
    <citation type="journal article" date="2021" name="Front. Plant Sci.">
        <title>Chromosome-Scale Genome Assembly for Chinese Sour Jujube and Insights Into Its Genome Evolution and Domestication Signature.</title>
        <authorList>
            <person name="Shen L.-Y."/>
            <person name="Luo H."/>
            <person name="Wang X.-L."/>
            <person name="Wang X.-M."/>
            <person name="Qiu X.-J."/>
            <person name="Liu H."/>
            <person name="Zhou S.-S."/>
            <person name="Jia K.-H."/>
            <person name="Nie S."/>
            <person name="Bao Y.-T."/>
            <person name="Zhang R.-G."/>
            <person name="Yun Q.-Z."/>
            <person name="Chai Y.-H."/>
            <person name="Lu J.-Y."/>
            <person name="Li Y."/>
            <person name="Zhao S.-W."/>
            <person name="Mao J.-F."/>
            <person name="Jia S.-G."/>
            <person name="Mao Y.-M."/>
        </authorList>
    </citation>
    <scope>NUCLEOTIDE SEQUENCE</scope>
    <source>
        <strain evidence="4">AT0</strain>
        <tissue evidence="4">Leaf</tissue>
    </source>
</reference>
<dbReference type="PANTHER" id="PTHR45896">
    <property type="entry name" value="N-ALPHA-ACETYLTRANSFERASE 30"/>
    <property type="match status" value="1"/>
</dbReference>
<accession>A0A978UTF6</accession>
<feature type="domain" description="F-box" evidence="3">
    <location>
        <begin position="201"/>
        <end position="234"/>
    </location>
</feature>
<dbReference type="GO" id="GO:0004596">
    <property type="term" value="F:protein-N-terminal amino-acid acetyltransferase activity"/>
    <property type="evidence" value="ECO:0007669"/>
    <property type="project" value="InterPro"/>
</dbReference>
<dbReference type="SUPFAM" id="SSF81383">
    <property type="entry name" value="F-box domain"/>
    <property type="match status" value="1"/>
</dbReference>
<dbReference type="PROSITE" id="PS50181">
    <property type="entry name" value="FBOX"/>
    <property type="match status" value="1"/>
</dbReference>
<dbReference type="Gene3D" id="3.40.630.30">
    <property type="match status" value="1"/>
</dbReference>
<dbReference type="Proteomes" id="UP000813462">
    <property type="component" value="Unassembled WGS sequence"/>
</dbReference>
<dbReference type="SUPFAM" id="SSF55729">
    <property type="entry name" value="Acyl-CoA N-acyltransferases (Nat)"/>
    <property type="match status" value="1"/>
</dbReference>
<dbReference type="InterPro" id="IPR005174">
    <property type="entry name" value="KIB1-4_b-propeller"/>
</dbReference>
<dbReference type="EMBL" id="JAEACU010000009">
    <property type="protein sequence ID" value="KAH7518156.1"/>
    <property type="molecule type" value="Genomic_DNA"/>
</dbReference>
<evidence type="ECO:0000256" key="2">
    <source>
        <dbReference type="ARBA" id="ARBA00023315"/>
    </source>
</evidence>
<dbReference type="InterPro" id="IPR036047">
    <property type="entry name" value="F-box-like_dom_sf"/>
</dbReference>
<organism evidence="4 5">
    <name type="scientific">Ziziphus jujuba var. spinosa</name>
    <dbReference type="NCBI Taxonomy" id="714518"/>
    <lineage>
        <taxon>Eukaryota</taxon>
        <taxon>Viridiplantae</taxon>
        <taxon>Streptophyta</taxon>
        <taxon>Embryophyta</taxon>
        <taxon>Tracheophyta</taxon>
        <taxon>Spermatophyta</taxon>
        <taxon>Magnoliopsida</taxon>
        <taxon>eudicotyledons</taxon>
        <taxon>Gunneridae</taxon>
        <taxon>Pentapetalae</taxon>
        <taxon>rosids</taxon>
        <taxon>fabids</taxon>
        <taxon>Rosales</taxon>
        <taxon>Rhamnaceae</taxon>
        <taxon>Paliureae</taxon>
        <taxon>Ziziphus</taxon>
    </lineage>
</organism>
<evidence type="ECO:0000313" key="5">
    <source>
        <dbReference type="Proteomes" id="UP000813462"/>
    </source>
</evidence>
<evidence type="ECO:0000259" key="3">
    <source>
        <dbReference type="PROSITE" id="PS50181"/>
    </source>
</evidence>
<dbReference type="Pfam" id="PF03478">
    <property type="entry name" value="Beta-prop_KIB1-4"/>
    <property type="match status" value="1"/>
</dbReference>
<dbReference type="PANTHER" id="PTHR45896:SF1">
    <property type="entry name" value="N-ALPHA-ACETYLTRANSFERASE 30"/>
    <property type="match status" value="1"/>
</dbReference>
<comment type="caution">
    <text evidence="4">The sequence shown here is derived from an EMBL/GenBank/DDBJ whole genome shotgun (WGS) entry which is preliminary data.</text>
</comment>